<protein>
    <submittedName>
        <fullName evidence="2">Uncharacterized protein</fullName>
    </submittedName>
</protein>
<keyword evidence="3" id="KW-1185">Reference proteome</keyword>
<name>A0AAD6P7C0_9ROSI</name>
<evidence type="ECO:0000313" key="3">
    <source>
        <dbReference type="Proteomes" id="UP001162972"/>
    </source>
</evidence>
<dbReference type="EMBL" id="JAPFFJ010000009">
    <property type="protein sequence ID" value="KAJ6419459.1"/>
    <property type="molecule type" value="Genomic_DNA"/>
</dbReference>
<feature type="non-terminal residue" evidence="2">
    <location>
        <position position="86"/>
    </location>
</feature>
<dbReference type="AlphaFoldDB" id="A0AAD6P7C0"/>
<feature type="region of interest" description="Disordered" evidence="1">
    <location>
        <begin position="62"/>
        <end position="86"/>
    </location>
</feature>
<evidence type="ECO:0000256" key="1">
    <source>
        <dbReference type="SAM" id="MobiDB-lite"/>
    </source>
</evidence>
<accession>A0AAD6P7C0</accession>
<evidence type="ECO:0000313" key="2">
    <source>
        <dbReference type="EMBL" id="KAJ6419459.1"/>
    </source>
</evidence>
<sequence length="86" mass="8838">MRGKEVGLLLGCELFIHPKPKEVDDGLVGLASGGSTRGRNPPSVKSAKECLPRTHAVSCHGRRPGAYLAGPTPGSVGPARVGPAAW</sequence>
<gene>
    <name evidence="2" type="ORF">OIU84_029546</name>
</gene>
<reference evidence="2 3" key="1">
    <citation type="journal article" date="2023" name="Int. J. Mol. Sci.">
        <title>De Novo Assembly and Annotation of 11 Diverse Shrub Willow (Salix) Genomes Reveals Novel Gene Organization in Sex-Linked Regions.</title>
        <authorList>
            <person name="Hyden B."/>
            <person name="Feng K."/>
            <person name="Yates T.B."/>
            <person name="Jawdy S."/>
            <person name="Cereghino C."/>
            <person name="Smart L.B."/>
            <person name="Muchero W."/>
        </authorList>
    </citation>
    <scope>NUCLEOTIDE SEQUENCE [LARGE SCALE GENOMIC DNA]</scope>
    <source>
        <tissue evidence="2">Shoot tip</tissue>
    </source>
</reference>
<organism evidence="2 3">
    <name type="scientific">Salix udensis</name>
    <dbReference type="NCBI Taxonomy" id="889485"/>
    <lineage>
        <taxon>Eukaryota</taxon>
        <taxon>Viridiplantae</taxon>
        <taxon>Streptophyta</taxon>
        <taxon>Embryophyta</taxon>
        <taxon>Tracheophyta</taxon>
        <taxon>Spermatophyta</taxon>
        <taxon>Magnoliopsida</taxon>
        <taxon>eudicotyledons</taxon>
        <taxon>Gunneridae</taxon>
        <taxon>Pentapetalae</taxon>
        <taxon>rosids</taxon>
        <taxon>fabids</taxon>
        <taxon>Malpighiales</taxon>
        <taxon>Salicaceae</taxon>
        <taxon>Saliceae</taxon>
        <taxon>Salix</taxon>
    </lineage>
</organism>
<proteinExistence type="predicted"/>
<comment type="caution">
    <text evidence="2">The sequence shown here is derived from an EMBL/GenBank/DDBJ whole genome shotgun (WGS) entry which is preliminary data.</text>
</comment>
<dbReference type="Proteomes" id="UP001162972">
    <property type="component" value="Chromosome 7"/>
</dbReference>